<accession>A0A9P9JE99</accession>
<dbReference type="EMBL" id="JAGMUU010000001">
    <property type="protein sequence ID" value="KAH7163254.1"/>
    <property type="molecule type" value="Genomic_DNA"/>
</dbReference>
<proteinExistence type="predicted"/>
<name>A0A9P9JE99_9HYPO</name>
<dbReference type="Proteomes" id="UP000717696">
    <property type="component" value="Unassembled WGS sequence"/>
</dbReference>
<evidence type="ECO:0000313" key="2">
    <source>
        <dbReference type="EMBL" id="KAH7163254.1"/>
    </source>
</evidence>
<reference evidence="2" key="1">
    <citation type="journal article" date="2021" name="Nat. Commun.">
        <title>Genetic determinants of endophytism in the Arabidopsis root mycobiome.</title>
        <authorList>
            <person name="Mesny F."/>
            <person name="Miyauchi S."/>
            <person name="Thiergart T."/>
            <person name="Pickel B."/>
            <person name="Atanasova L."/>
            <person name="Karlsson M."/>
            <person name="Huettel B."/>
            <person name="Barry K.W."/>
            <person name="Haridas S."/>
            <person name="Chen C."/>
            <person name="Bauer D."/>
            <person name="Andreopoulos W."/>
            <person name="Pangilinan J."/>
            <person name="LaButti K."/>
            <person name="Riley R."/>
            <person name="Lipzen A."/>
            <person name="Clum A."/>
            <person name="Drula E."/>
            <person name="Henrissat B."/>
            <person name="Kohler A."/>
            <person name="Grigoriev I.V."/>
            <person name="Martin F.M."/>
            <person name="Hacquard S."/>
        </authorList>
    </citation>
    <scope>NUCLEOTIDE SEQUENCE</scope>
    <source>
        <strain evidence="2">MPI-CAGE-AT-0021</strain>
    </source>
</reference>
<comment type="caution">
    <text evidence="2">The sequence shown here is derived from an EMBL/GenBank/DDBJ whole genome shotgun (WGS) entry which is preliminary data.</text>
</comment>
<protein>
    <submittedName>
        <fullName evidence="2">Uncharacterized protein</fullName>
    </submittedName>
</protein>
<keyword evidence="3" id="KW-1185">Reference proteome</keyword>
<feature type="region of interest" description="Disordered" evidence="1">
    <location>
        <begin position="55"/>
        <end position="77"/>
    </location>
</feature>
<gene>
    <name evidence="2" type="ORF">B0J13DRAFT_33091</name>
</gene>
<evidence type="ECO:0000313" key="3">
    <source>
        <dbReference type="Proteomes" id="UP000717696"/>
    </source>
</evidence>
<dbReference type="AlphaFoldDB" id="A0A9P9JE99"/>
<organism evidence="2 3">
    <name type="scientific">Dactylonectria estremocensis</name>
    <dbReference type="NCBI Taxonomy" id="1079267"/>
    <lineage>
        <taxon>Eukaryota</taxon>
        <taxon>Fungi</taxon>
        <taxon>Dikarya</taxon>
        <taxon>Ascomycota</taxon>
        <taxon>Pezizomycotina</taxon>
        <taxon>Sordariomycetes</taxon>
        <taxon>Hypocreomycetidae</taxon>
        <taxon>Hypocreales</taxon>
        <taxon>Nectriaceae</taxon>
        <taxon>Dactylonectria</taxon>
    </lineage>
</organism>
<sequence length="77" mass="8398">MAWRTLPFGLPVASLMFADSTRLHLVPSGSMNTDRISQHQTGVLTQSGLKNRNISTANLNHSSHGSPVSNLMTRPRV</sequence>
<evidence type="ECO:0000256" key="1">
    <source>
        <dbReference type="SAM" id="MobiDB-lite"/>
    </source>
</evidence>